<dbReference type="NCBIfam" id="TIGR03439">
    <property type="entry name" value="methyl_EasF"/>
    <property type="match status" value="1"/>
</dbReference>
<dbReference type="Gene3D" id="3.40.50.150">
    <property type="entry name" value="Vaccinia Virus protein VP39"/>
    <property type="match status" value="1"/>
</dbReference>
<comment type="similarity">
    <text evidence="3">Belongs to the lyase 1 family. Argininosuccinate lyase subfamily.</text>
</comment>
<gene>
    <name evidence="8" type="primary">ARG4_2</name>
    <name evidence="8" type="ORF">TWF106_011526</name>
</gene>
<dbReference type="Pfam" id="PF00206">
    <property type="entry name" value="Lyase_1"/>
    <property type="match status" value="1"/>
</dbReference>
<comment type="catalytic activity">
    <reaction evidence="1">
        <text>2-(N(omega)-L-arginino)succinate = fumarate + L-arginine</text>
        <dbReference type="Rhea" id="RHEA:24020"/>
        <dbReference type="ChEBI" id="CHEBI:29806"/>
        <dbReference type="ChEBI" id="CHEBI:32682"/>
        <dbReference type="ChEBI" id="CHEBI:57472"/>
        <dbReference type="EC" id="4.3.2.1"/>
    </reaction>
</comment>
<evidence type="ECO:0000256" key="5">
    <source>
        <dbReference type="ARBA" id="ARBA00032749"/>
    </source>
</evidence>
<organism evidence="8 9">
    <name type="scientific">Orbilia oligospora</name>
    <name type="common">Nematode-trapping fungus</name>
    <name type="synonym">Arthrobotrys oligospora</name>
    <dbReference type="NCBI Taxonomy" id="2813651"/>
    <lineage>
        <taxon>Eukaryota</taxon>
        <taxon>Fungi</taxon>
        <taxon>Dikarya</taxon>
        <taxon>Ascomycota</taxon>
        <taxon>Pezizomycotina</taxon>
        <taxon>Orbiliomycetes</taxon>
        <taxon>Orbiliales</taxon>
        <taxon>Orbiliaceae</taxon>
        <taxon>Orbilia</taxon>
    </lineage>
</organism>
<dbReference type="Gene3D" id="1.10.40.30">
    <property type="entry name" value="Fumarase/aspartase (C-terminal domain)"/>
    <property type="match status" value="1"/>
</dbReference>
<dbReference type="InterPro" id="IPR008948">
    <property type="entry name" value="L-Aspartase-like"/>
</dbReference>
<dbReference type="CDD" id="cd01359">
    <property type="entry name" value="Argininosuccinate_lyase"/>
    <property type="match status" value="1"/>
</dbReference>
<dbReference type="Proteomes" id="UP000472727">
    <property type="component" value="Unassembled WGS sequence"/>
</dbReference>
<dbReference type="GO" id="GO:0005829">
    <property type="term" value="C:cytosol"/>
    <property type="evidence" value="ECO:0007669"/>
    <property type="project" value="TreeGrafter"/>
</dbReference>
<dbReference type="FunFam" id="1.20.200.10:FF:000025">
    <property type="entry name" value="Argininosuccinate lyase chloroplastic"/>
    <property type="match status" value="1"/>
</dbReference>
<evidence type="ECO:0000313" key="8">
    <source>
        <dbReference type="EMBL" id="KAF3208094.1"/>
    </source>
</evidence>
<evidence type="ECO:0000256" key="3">
    <source>
        <dbReference type="ARBA" id="ARBA00010755"/>
    </source>
</evidence>
<dbReference type="Gene3D" id="1.20.200.10">
    <property type="entry name" value="Fumarase/aspartase (Central domain)"/>
    <property type="match status" value="1"/>
</dbReference>
<dbReference type="InterPro" id="IPR022761">
    <property type="entry name" value="Fumarate_lyase_N"/>
</dbReference>
<dbReference type="GO" id="GO:0042450">
    <property type="term" value="P:L-arginine biosynthetic process via ornithine"/>
    <property type="evidence" value="ECO:0007669"/>
    <property type="project" value="InterPro"/>
</dbReference>
<evidence type="ECO:0000259" key="7">
    <source>
        <dbReference type="Pfam" id="PF10017"/>
    </source>
</evidence>
<dbReference type="InterPro" id="IPR019257">
    <property type="entry name" value="MeTrfase_dom"/>
</dbReference>
<dbReference type="PROSITE" id="PS00163">
    <property type="entry name" value="FUMARATE_LYASES"/>
    <property type="match status" value="1"/>
</dbReference>
<comment type="pathway">
    <text evidence="2">Amino-acid biosynthesis; L-arginine biosynthesis; L-arginine from L-ornithine and carbamoyl phosphate: step 3/3.</text>
</comment>
<protein>
    <recommendedName>
        <fullName evidence="4">argininosuccinate lyase</fullName>
        <ecNumber evidence="4">4.3.2.1</ecNumber>
    </recommendedName>
    <alternativeName>
        <fullName evidence="5">Arginosuccinase</fullName>
    </alternativeName>
</protein>
<reference evidence="8 9" key="1">
    <citation type="submission" date="2019-06" db="EMBL/GenBank/DDBJ databases">
        <authorList>
            <person name="Palmer J.M."/>
        </authorList>
    </citation>
    <scope>NUCLEOTIDE SEQUENCE [LARGE SCALE GENOMIC DNA]</scope>
    <source>
        <strain evidence="8 9">TWF106</strain>
    </source>
</reference>
<evidence type="ECO:0000256" key="4">
    <source>
        <dbReference type="ARBA" id="ARBA00012338"/>
    </source>
</evidence>
<dbReference type="AlphaFoldDB" id="A0A7C8QDL8"/>
<dbReference type="PANTHER" id="PTHR43814">
    <property type="entry name" value="ARGININOSUCCINATE LYASE"/>
    <property type="match status" value="1"/>
</dbReference>
<comment type="caution">
    <text evidence="8">The sequence shown here is derived from an EMBL/GenBank/DDBJ whole genome shotgun (WGS) entry which is preliminary data.</text>
</comment>
<evidence type="ECO:0000313" key="9">
    <source>
        <dbReference type="Proteomes" id="UP000472727"/>
    </source>
</evidence>
<dbReference type="EC" id="4.3.2.1" evidence="4"/>
<feature type="domain" description="Histidine-specific methyltransferase SAM-dependent" evidence="7">
    <location>
        <begin position="448"/>
        <end position="739"/>
    </location>
</feature>
<dbReference type="PRINTS" id="PR00149">
    <property type="entry name" value="FUMRATELYASE"/>
</dbReference>
<dbReference type="HAMAP" id="MF_00006">
    <property type="entry name" value="Arg_succ_lyase"/>
    <property type="match status" value="1"/>
</dbReference>
<dbReference type="PRINTS" id="PR00145">
    <property type="entry name" value="ARGSUCLYASE"/>
</dbReference>
<name>A0A7C8QDL8_ORBOL</name>
<keyword evidence="8" id="KW-0456">Lyase</keyword>
<dbReference type="SUPFAM" id="SSF48557">
    <property type="entry name" value="L-aspartase-like"/>
    <property type="match status" value="1"/>
</dbReference>
<dbReference type="Gene3D" id="1.10.275.10">
    <property type="entry name" value="Fumarase/aspartase (N-terminal domain)"/>
    <property type="match status" value="1"/>
</dbReference>
<dbReference type="GO" id="GO:0004056">
    <property type="term" value="F:argininosuccinate lyase activity"/>
    <property type="evidence" value="ECO:0007669"/>
    <property type="project" value="UniProtKB-EC"/>
</dbReference>
<dbReference type="InterPro" id="IPR009049">
    <property type="entry name" value="Argininosuccinate_lyase"/>
</dbReference>
<dbReference type="InterPro" id="IPR017805">
    <property type="entry name" value="SAM_MeTrfase_EasF-type_put"/>
</dbReference>
<evidence type="ECO:0000256" key="1">
    <source>
        <dbReference type="ARBA" id="ARBA00000985"/>
    </source>
</evidence>
<sequence length="742" mass="83783">MTATPSNERLWGGRFTGKTDPLMNLYNDCLSYDKTFYAQDVQGSQAYAKALYKAGLITEYEKNQMVEGLAKVGEEWRTGTFAINPISDEDVHTANERRLGELIGVNISGKLHTGRSRNDQVATDLRMWVRDTLVSTEQYLLTLIRIIVSRASQEIDVILPGYTQSQQAQPIRWSHWLLSYCQLFLSDLQKLRQTRSRVNRCPLGSGALAGNPFEIDREFLAKELGFEAVIPNSMVGVGDRDFVVEVLQWATVLMSHISRWAEDMILYSTAEFHFLTLADAYSTGSSLMPQKKNSDSLELLRGKSGRVFGQMAGFMYTLKGLPSSYNKDLQEDKEPLFDCCSTINNSIQIASGVISTLTIHPENMKAALSASLFVNEIRDYLIRKGLSQSEANDISRSCYELADSEGLANELPNSTRLPEFGSIIDIGGTRCMPAITKELLLHEPAGRRILSVVTLSDYPGLQLWSKLTHTPTYYQTSDEILLLQKHAVEISSSIVPGSVIVDIGSGGLRKVMPLLDEVEARQMTVFYFALDLCREWLEDDLKALTSRYTHVQCFALWGSFTDGLEWIKQFNGPKVFLSLGSTLCNNIIPVASKGLKLWADAMVPGDVMLLGYDCNLDEEKVRESYIAPEGKFDDFIRHGMEHSNALLERDWYRPEDWELFREAEFQTEPPALVHRFVFRAQRDVKDEVLGVDFKQGDRIICYESFKYPPSVLQQQFSLAGLREKASWKSPASDIYEFLLVKD</sequence>
<proteinExistence type="inferred from homology"/>
<evidence type="ECO:0000259" key="6">
    <source>
        <dbReference type="Pfam" id="PF00206"/>
    </source>
</evidence>
<accession>A0A7C8QDL8</accession>
<dbReference type="InterPro" id="IPR000362">
    <property type="entry name" value="Fumarate_lyase_fam"/>
</dbReference>
<dbReference type="InterPro" id="IPR020557">
    <property type="entry name" value="Fumarate_lyase_CS"/>
</dbReference>
<dbReference type="Pfam" id="PF10017">
    <property type="entry name" value="Methyltransf_33"/>
    <property type="match status" value="1"/>
</dbReference>
<dbReference type="PANTHER" id="PTHR43814:SF1">
    <property type="entry name" value="ARGININOSUCCINATE LYASE"/>
    <property type="match status" value="1"/>
</dbReference>
<feature type="domain" description="Fumarate lyase N-terminal" evidence="6">
    <location>
        <begin position="13"/>
        <end position="309"/>
    </location>
</feature>
<dbReference type="InterPro" id="IPR024083">
    <property type="entry name" value="Fumarase/histidase_N"/>
</dbReference>
<dbReference type="InterPro" id="IPR029063">
    <property type="entry name" value="SAM-dependent_MTases_sf"/>
</dbReference>
<dbReference type="EMBL" id="WIWS01000095">
    <property type="protein sequence ID" value="KAF3208094.1"/>
    <property type="molecule type" value="Genomic_DNA"/>
</dbReference>
<dbReference type="FunFam" id="1.10.275.10:FF:000002">
    <property type="entry name" value="Argininosuccinate lyase"/>
    <property type="match status" value="1"/>
</dbReference>
<dbReference type="UniPathway" id="UPA00068"/>
<evidence type="ECO:0000256" key="2">
    <source>
        <dbReference type="ARBA" id="ARBA00004941"/>
    </source>
</evidence>
<dbReference type="NCBIfam" id="TIGR00838">
    <property type="entry name" value="argH"/>
    <property type="match status" value="1"/>
</dbReference>